<dbReference type="EMBL" id="BARS01006917">
    <property type="protein sequence ID" value="GAF75591.1"/>
    <property type="molecule type" value="Genomic_DNA"/>
</dbReference>
<proteinExistence type="predicted"/>
<organism evidence="2">
    <name type="scientific">marine sediment metagenome</name>
    <dbReference type="NCBI Taxonomy" id="412755"/>
    <lineage>
        <taxon>unclassified sequences</taxon>
        <taxon>metagenomes</taxon>
        <taxon>ecological metagenomes</taxon>
    </lineage>
</organism>
<gene>
    <name evidence="2" type="ORF">S01H1_13405</name>
</gene>
<protein>
    <recommendedName>
        <fullName evidence="1">ZU5 domain-containing protein</fullName>
    </recommendedName>
</protein>
<dbReference type="Gene3D" id="2.60.220.30">
    <property type="match status" value="1"/>
</dbReference>
<feature type="domain" description="ZU5" evidence="1">
    <location>
        <begin position="83"/>
        <end position="162"/>
    </location>
</feature>
<comment type="caution">
    <text evidence="2">The sequence shown here is derived from an EMBL/GenBank/DDBJ whole genome shotgun (WGS) entry which is preliminary data.</text>
</comment>
<dbReference type="InterPro" id="IPR013783">
    <property type="entry name" value="Ig-like_fold"/>
</dbReference>
<dbReference type="Gene3D" id="2.60.40.4070">
    <property type="match status" value="1"/>
</dbReference>
<reference evidence="2" key="1">
    <citation type="journal article" date="2014" name="Front. Microbiol.">
        <title>High frequency of phylogenetically diverse reductive dehalogenase-homologous genes in deep subseafloor sedimentary metagenomes.</title>
        <authorList>
            <person name="Kawai M."/>
            <person name="Futagami T."/>
            <person name="Toyoda A."/>
            <person name="Takaki Y."/>
            <person name="Nishi S."/>
            <person name="Hori S."/>
            <person name="Arai W."/>
            <person name="Tsubouchi T."/>
            <person name="Morono Y."/>
            <person name="Uchiyama I."/>
            <person name="Ito T."/>
            <person name="Fujiyama A."/>
            <person name="Inagaki F."/>
            <person name="Takami H."/>
        </authorList>
    </citation>
    <scope>NUCLEOTIDE SEQUENCE</scope>
    <source>
        <strain evidence="2">Expedition CK06-06</strain>
    </source>
</reference>
<evidence type="ECO:0000313" key="2">
    <source>
        <dbReference type="EMBL" id="GAF75591.1"/>
    </source>
</evidence>
<evidence type="ECO:0000259" key="1">
    <source>
        <dbReference type="Pfam" id="PF00791"/>
    </source>
</evidence>
<dbReference type="Pfam" id="PF00791">
    <property type="entry name" value="ZU5"/>
    <property type="match status" value="1"/>
</dbReference>
<dbReference type="AlphaFoldDB" id="X0SKD7"/>
<name>X0SKD7_9ZZZZ</name>
<dbReference type="Gene3D" id="2.60.40.10">
    <property type="entry name" value="Immunoglobulins"/>
    <property type="match status" value="1"/>
</dbReference>
<dbReference type="InterPro" id="IPR000906">
    <property type="entry name" value="ZU5_dom"/>
</dbReference>
<sequence length="324" mass="35527">LILRGEYSDEGGSGLSRVFVSVKNDSGDNVNNSPIDLSPKDSIFSRIINLVPGVNLITLEAKDNAGNKTSRYETVNYIEPKATKVIGKNGGTVKSPNGVSVVIPQYALLKSKEITITKVDPIDEPEPVNPNVRLLNVAHDFGPDGLTFRKPITITLSYTEANLDIDQNGVNDFDPNKFTIVFWDGETWLNAGKATVDPVKRLVSVSVNHFTIFDIAEYNTTAPSELITYWTHNPVKSQDGSHFFYEIPEGGNVSLAIVDLAGDLVYRLIGKGTYVGAGRYSVGWYGQNVSERFAGAGLYVYVFIYRRTSTGKSTIIRKPIGLLK</sequence>
<feature type="non-terminal residue" evidence="2">
    <location>
        <position position="1"/>
    </location>
</feature>
<accession>X0SKD7</accession>